<name>A0A1B5Z928_TRISU</name>
<gene>
    <name evidence="2" type="ORF">TSUD_422070</name>
</gene>
<dbReference type="EMBL" id="BCLP01046124">
    <property type="protein sequence ID" value="GAU10590.1"/>
    <property type="molecule type" value="Genomic_DNA"/>
</dbReference>
<reference evidence="3" key="1">
    <citation type="journal article" date="2017" name="Front. Plant Sci.">
        <title>Climate Clever Clovers: New Paradigm to Reduce the Environmental Footprint of Ruminants by Breeding Low Methanogenic Forages Utilizing Haplotype Variation.</title>
        <authorList>
            <person name="Kaur P."/>
            <person name="Appels R."/>
            <person name="Bayer P.E."/>
            <person name="Keeble-Gagnere G."/>
            <person name="Wang J."/>
            <person name="Hirakawa H."/>
            <person name="Shirasawa K."/>
            <person name="Vercoe P."/>
            <person name="Stefanova K."/>
            <person name="Durmic Z."/>
            <person name="Nichols P."/>
            <person name="Revell C."/>
            <person name="Isobe S.N."/>
            <person name="Edwards D."/>
            <person name="Erskine W."/>
        </authorList>
    </citation>
    <scope>NUCLEOTIDE SEQUENCE [LARGE SCALE GENOMIC DNA]</scope>
    <source>
        <strain evidence="3">cv. Daliak</strain>
    </source>
</reference>
<accession>A0A1B5Z928</accession>
<dbReference type="AlphaFoldDB" id="A0A1B5Z928"/>
<organism evidence="2 3">
    <name type="scientific">Trifolium subterraneum</name>
    <name type="common">Subterranean clover</name>
    <dbReference type="NCBI Taxonomy" id="3900"/>
    <lineage>
        <taxon>Eukaryota</taxon>
        <taxon>Viridiplantae</taxon>
        <taxon>Streptophyta</taxon>
        <taxon>Embryophyta</taxon>
        <taxon>Tracheophyta</taxon>
        <taxon>Spermatophyta</taxon>
        <taxon>Magnoliopsida</taxon>
        <taxon>eudicotyledons</taxon>
        <taxon>Gunneridae</taxon>
        <taxon>Pentapetalae</taxon>
        <taxon>rosids</taxon>
        <taxon>fabids</taxon>
        <taxon>Fabales</taxon>
        <taxon>Fabaceae</taxon>
        <taxon>Papilionoideae</taxon>
        <taxon>50 kb inversion clade</taxon>
        <taxon>NPAAA clade</taxon>
        <taxon>Hologalegina</taxon>
        <taxon>IRL clade</taxon>
        <taxon>Trifolieae</taxon>
        <taxon>Trifolium</taxon>
    </lineage>
</organism>
<feature type="compositionally biased region" description="Polar residues" evidence="1">
    <location>
        <begin position="129"/>
        <end position="140"/>
    </location>
</feature>
<evidence type="ECO:0000256" key="1">
    <source>
        <dbReference type="SAM" id="MobiDB-lite"/>
    </source>
</evidence>
<dbReference type="Proteomes" id="UP000242715">
    <property type="component" value="Unassembled WGS sequence"/>
</dbReference>
<evidence type="ECO:0000313" key="3">
    <source>
        <dbReference type="Proteomes" id="UP000242715"/>
    </source>
</evidence>
<proteinExistence type="predicted"/>
<evidence type="ECO:0000313" key="2">
    <source>
        <dbReference type="EMBL" id="GAU10590.1"/>
    </source>
</evidence>
<sequence>TSNHPAIASSSRLDTKNYEALLSEVASKMVKISSTLYEVVGLVKKQTKRIELYEENMLTMNSVLDNTIDRVKDNVTRTDELHGICKVILNKLDNMDGFLQQQTLNGRGSLSPHTMSTPSSSRKSKLSPNNMSPLSQNEDISNIVFIPSSDEEDIQKSRKRGKKVNEKTSGGYKTGNNTNKKHTSKLPSTICREVNEGSSSMVMASQDVEGMVGRMLSFRPSPKIGGLKIPKAEPSSKFIHKSFLKNKSESLQLFKPTGHTLSKVN</sequence>
<comment type="caution">
    <text evidence="2">The sequence shown here is derived from an EMBL/GenBank/DDBJ whole genome shotgun (WGS) entry which is preliminary data.</text>
</comment>
<feature type="compositionally biased region" description="Polar residues" evidence="1">
    <location>
        <begin position="103"/>
        <end position="115"/>
    </location>
</feature>
<keyword evidence="3" id="KW-1185">Reference proteome</keyword>
<feature type="region of interest" description="Disordered" evidence="1">
    <location>
        <begin position="103"/>
        <end position="184"/>
    </location>
</feature>
<feature type="non-terminal residue" evidence="2">
    <location>
        <position position="1"/>
    </location>
</feature>
<protein>
    <submittedName>
        <fullName evidence="2">Uncharacterized protein</fullName>
    </submittedName>
</protein>